<dbReference type="EnsemblBacteria" id="AAS94554">
    <property type="protein sequence ID" value="AAS94554"/>
    <property type="gene ID" value="DVU_0070"/>
</dbReference>
<dbReference type="CDD" id="cd00840">
    <property type="entry name" value="MPP_Mre11_N"/>
    <property type="match status" value="1"/>
</dbReference>
<organism evidence="4 5">
    <name type="scientific">Nitratidesulfovibrio vulgaris (strain ATCC 29579 / DSM 644 / CCUG 34227 / NCIMB 8303 / VKM B-1760 / Hildenborough)</name>
    <name type="common">Desulfovibrio vulgaris</name>
    <dbReference type="NCBI Taxonomy" id="882"/>
    <lineage>
        <taxon>Bacteria</taxon>
        <taxon>Pseudomonadati</taxon>
        <taxon>Thermodesulfobacteriota</taxon>
        <taxon>Desulfovibrionia</taxon>
        <taxon>Desulfovibrionales</taxon>
        <taxon>Desulfovibrionaceae</taxon>
        <taxon>Nitratidesulfovibrio</taxon>
    </lineage>
</organism>
<dbReference type="Pfam" id="PF00149">
    <property type="entry name" value="Metallophos"/>
    <property type="match status" value="1"/>
</dbReference>
<reference evidence="4 5" key="1">
    <citation type="journal article" date="2004" name="Nat. Biotechnol.">
        <title>The genome sequence of the anaerobic, sulfate-reducing bacterium Desulfovibrio vulgaris Hildenborough.</title>
        <authorList>
            <person name="Heidelberg J.F."/>
            <person name="Seshadri R."/>
            <person name="Haveman S.A."/>
            <person name="Hemme C.L."/>
            <person name="Paulsen I.T."/>
            <person name="Kolonay J.F."/>
            <person name="Eisen J.A."/>
            <person name="Ward N."/>
            <person name="Methe B."/>
            <person name="Brinkac L.M."/>
            <person name="Daugherty S.C."/>
            <person name="Deboy R.T."/>
            <person name="Dodson R.J."/>
            <person name="Durkin A.S."/>
            <person name="Madupu R."/>
            <person name="Nelson W.C."/>
            <person name="Sullivan S.A."/>
            <person name="Fouts D."/>
            <person name="Haft D.H."/>
            <person name="Selengut J."/>
            <person name="Peterson J.D."/>
            <person name="Davidsen T.M."/>
            <person name="Zafar N."/>
            <person name="Zhou L."/>
            <person name="Radune D."/>
            <person name="Dimitrov G."/>
            <person name="Hance M."/>
            <person name="Tran K."/>
            <person name="Khouri H."/>
            <person name="Gill J."/>
            <person name="Utterback T.R."/>
            <person name="Feldblyum T.V."/>
            <person name="Wall J.D."/>
            <person name="Voordouw G."/>
            <person name="Fraser C.M."/>
        </authorList>
    </citation>
    <scope>NUCLEOTIDE SEQUENCE [LARGE SCALE GENOMIC DNA]</scope>
    <source>
        <strain evidence="5">ATCC 29579 / DSM 644 / NCIMB 8303 / VKM B-1760 / Hildenborough</strain>
    </source>
</reference>
<sequence>MRPITFVHAADLHLDAASGGLGADMPPAFAERLHSATFVALDRLVALCLAEQADFLVLAGDVYNHEDGSLRAQIALRDACARLDAAGIPVFIAHGNHDPLSSRIASLVMPSGTVVFGEDVSVHPVVRDGETIALVHGISHASTRETRNLARRFARTADACPQVGVLHCTIGTADGEQRYAPCTVEDLASTGLDYWALGHIHLRQVLCETPRVVYPGSTQGLHIGEEGDHGCTLVRVDAAGGIVLEERPLGPIRWQAVRVDIGPQPAMRTMESKGRPPTDTPRQATAATSAYDAPLADVDGLVARTVRAIEEAAAEAHAGCTGMVIRLVFEGRGPLDRLLRRPTDASDLLDLLRGEVADLTPPCWVKDMEVHTRPDVDMDAMLRRDDLLGATLRNATEALQSPDGMSGARTALAALYEHHAARKALPPLDEATLAALIADAGTLCLDLLESD</sequence>
<evidence type="ECO:0000313" key="4">
    <source>
        <dbReference type="EMBL" id="AAS94554.1"/>
    </source>
</evidence>
<dbReference type="InterPro" id="IPR050535">
    <property type="entry name" value="DNA_Repair-Maintenance_Comp"/>
</dbReference>
<dbReference type="EMBL" id="AE017285">
    <property type="protein sequence ID" value="AAS94554.1"/>
    <property type="molecule type" value="Genomic_DNA"/>
</dbReference>
<keyword evidence="5" id="KW-1185">Reference proteome</keyword>
<dbReference type="KEGG" id="dvu:DVU_0070"/>
<dbReference type="eggNOG" id="COG0420">
    <property type="taxonomic scope" value="Bacteria"/>
</dbReference>
<feature type="region of interest" description="Disordered" evidence="2">
    <location>
        <begin position="267"/>
        <end position="287"/>
    </location>
</feature>
<proteinExistence type="predicted"/>
<dbReference type="PhylomeDB" id="Q72FZ3"/>
<name>Q72FZ3_NITV2</name>
<dbReference type="SUPFAM" id="SSF56300">
    <property type="entry name" value="Metallo-dependent phosphatases"/>
    <property type="match status" value="1"/>
</dbReference>
<dbReference type="AlphaFoldDB" id="Q72FZ3"/>
<dbReference type="SMR" id="Q72FZ3"/>
<dbReference type="OrthoDB" id="9773856at2"/>
<dbReference type="Gene3D" id="3.60.21.10">
    <property type="match status" value="1"/>
</dbReference>
<protein>
    <submittedName>
        <fullName evidence="4">Ser/Thr protein phosphatase family protein</fullName>
    </submittedName>
</protein>
<dbReference type="InterPro" id="IPR004843">
    <property type="entry name" value="Calcineurin-like_PHP"/>
</dbReference>
<evidence type="ECO:0000256" key="1">
    <source>
        <dbReference type="ARBA" id="ARBA00022801"/>
    </source>
</evidence>
<dbReference type="Proteomes" id="UP000002194">
    <property type="component" value="Chromosome"/>
</dbReference>
<evidence type="ECO:0000256" key="2">
    <source>
        <dbReference type="SAM" id="MobiDB-lite"/>
    </source>
</evidence>
<accession>Q72FZ3</accession>
<dbReference type="PaxDb" id="882-DVU_0070"/>
<dbReference type="GO" id="GO:0016787">
    <property type="term" value="F:hydrolase activity"/>
    <property type="evidence" value="ECO:0007669"/>
    <property type="project" value="UniProtKB-KW"/>
</dbReference>
<dbReference type="InterPro" id="IPR041796">
    <property type="entry name" value="Mre11_N"/>
</dbReference>
<gene>
    <name evidence="4" type="ordered locus">DVU_0070</name>
</gene>
<dbReference type="STRING" id="882.DVU_0070"/>
<dbReference type="PIRSF" id="PIRSF033091">
    <property type="entry name" value="Pesterase_YhaO"/>
    <property type="match status" value="1"/>
</dbReference>
<dbReference type="HOGENOM" id="CLU_026621_4_0_7"/>
<evidence type="ECO:0000259" key="3">
    <source>
        <dbReference type="Pfam" id="PF00149"/>
    </source>
</evidence>
<dbReference type="InterPro" id="IPR014576">
    <property type="entry name" value="Pesterase_YhaO"/>
</dbReference>
<dbReference type="InterPro" id="IPR029052">
    <property type="entry name" value="Metallo-depent_PP-like"/>
</dbReference>
<evidence type="ECO:0000313" key="5">
    <source>
        <dbReference type="Proteomes" id="UP000002194"/>
    </source>
</evidence>
<dbReference type="PATRIC" id="fig|882.5.peg.70"/>
<dbReference type="PANTHER" id="PTHR30337:SF7">
    <property type="entry name" value="PHOSPHOESTERASE"/>
    <property type="match status" value="1"/>
</dbReference>
<keyword evidence="1" id="KW-0378">Hydrolase</keyword>
<dbReference type="RefSeq" id="WP_010937381.1">
    <property type="nucleotide sequence ID" value="NC_002937.3"/>
</dbReference>
<dbReference type="PANTHER" id="PTHR30337">
    <property type="entry name" value="COMPONENT OF ATP-DEPENDENT DSDNA EXONUCLEASE"/>
    <property type="match status" value="1"/>
</dbReference>
<feature type="domain" description="Calcineurin-like phosphoesterase" evidence="3">
    <location>
        <begin position="5"/>
        <end position="201"/>
    </location>
</feature>